<comment type="subcellular location">
    <subcellularLocation>
        <location evidence="1">Membrane</location>
        <topology evidence="1">Multi-pass membrane protein</topology>
    </subcellularLocation>
</comment>
<keyword evidence="6" id="KW-0175">Coiled coil</keyword>
<evidence type="ECO:0000256" key="6">
    <source>
        <dbReference type="SAM" id="Coils"/>
    </source>
</evidence>
<feature type="transmembrane region" description="Helical" evidence="7">
    <location>
        <begin position="1390"/>
        <end position="1412"/>
    </location>
</feature>
<feature type="domain" description="Ion transport" evidence="8">
    <location>
        <begin position="1323"/>
        <end position="1558"/>
    </location>
</feature>
<evidence type="ECO:0000256" key="7">
    <source>
        <dbReference type="SAM" id="Phobius"/>
    </source>
</evidence>
<dbReference type="GO" id="GO:0005216">
    <property type="term" value="F:monoatomic ion channel activity"/>
    <property type="evidence" value="ECO:0007669"/>
    <property type="project" value="InterPro"/>
</dbReference>
<evidence type="ECO:0000256" key="1">
    <source>
        <dbReference type="ARBA" id="ARBA00004141"/>
    </source>
</evidence>
<dbReference type="GO" id="GO:0098703">
    <property type="term" value="P:calcium ion import across plasma membrane"/>
    <property type="evidence" value="ECO:0007669"/>
    <property type="project" value="TreeGrafter"/>
</dbReference>
<feature type="transmembrane region" description="Helical" evidence="7">
    <location>
        <begin position="1353"/>
        <end position="1370"/>
    </location>
</feature>
<name>A0A433DDF7_9FUNG</name>
<dbReference type="SUPFAM" id="SSF50978">
    <property type="entry name" value="WD40 repeat-like"/>
    <property type="match status" value="1"/>
</dbReference>
<keyword evidence="5 7" id="KW-0472">Membrane</keyword>
<dbReference type="PANTHER" id="PTHR10582:SF2">
    <property type="entry name" value="INACTIVE"/>
    <property type="match status" value="1"/>
</dbReference>
<dbReference type="OrthoDB" id="2377581at2759"/>
<feature type="transmembrane region" description="Helical" evidence="7">
    <location>
        <begin position="1325"/>
        <end position="1347"/>
    </location>
</feature>
<comment type="caution">
    <text evidence="9">The sequence shown here is derived from an EMBL/GenBank/DDBJ whole genome shotgun (WGS) entry which is preliminary data.</text>
</comment>
<evidence type="ECO:0000313" key="10">
    <source>
        <dbReference type="Proteomes" id="UP000268093"/>
    </source>
</evidence>
<dbReference type="InterPro" id="IPR005821">
    <property type="entry name" value="Ion_trans_dom"/>
</dbReference>
<evidence type="ECO:0000256" key="2">
    <source>
        <dbReference type="ARBA" id="ARBA00022692"/>
    </source>
</evidence>
<sequence length="1670" mass="188828">MEIIDWNEKASDTMSNNNVVIPIEEEVHELKETVADVCPSPLYRIYAGDYESNAESDDTGTNAIAIQDFQGGSWSLQDDPTRNLLVKGYIHGVRPGTYQLVASIQTNTDNRPAPDLPGGLTFLVEPHRKVRALAASSLQFQISNAYSKDAQWLTDPSNKSGKISHLYYEKNFKDNNGKGWIEYILSDYVYIEPCYGGVDVDIAILNTNGYYKRNIAFDYVELRPLLKHQRKSASKIQQVLPPHAIATEDTASGVSQVDPAILSLFEPKESYKIFFADAEKFDVCKQVAAYKQKRAGFSSSPPDEDADHIPDFRIIDHHESEFGKVVYMHCARGWDFAGRLRYIVAGNYDVVWRMKLDADSFVGTDWFEWTMPQPLKLEPTLGWSAVTIRIRKGHDRHDYNGLHFDWVELRPRSKDKEIEDHVGVEESTSSDHNLKITETPHQAPIDHISLSGTGVYLVSLSRQDGRVTVWLVHDDSLEKHTEWKFDAIANLNVNTPHAAISVAIRDDARCLVVYEEPVPRSKDVMESSDSHPALLPCTVYSIDSTLTKPQKIIELPYISHLSGYGKFVHPEVQLAEIQASTQSTSVTLQDANSDFQITVVQQVNENFRTRALRPEQLPLDTAGKFLFSTTDYLYVFDATTWKLDHRIDLRNFAVWDPISKYTTTNIMINSATNSSMIRLESENIASIFSVQSGHMKMRLQSAEGYKHMGSTFNGYSKMAISTSGDLAVIAGIRGKLTVFDARTGLRLGETVEKDGDINYVGFADTEDRIVTFIRRADGDDKNKPEVIEAQIRDVYNDCQVIATTLCDAVPVFGRVIFSRGMIIAIDGFDIAISTVNLSTTVSKNVRCIAEHPSGAPDYDDSNEPFIYTTPMQNKNGDVVIDIKAVAEELSNSELKYWKHFVFIKVRGQPDVELYPEPWMRSPIDNQRGRGELLSAYLLEDGKRLLVIGCNTIQVWKTSPLSLQYIWSTPFVKSPEDSETDDTNSFKGKKLRKENQRQRLISAVVLVNVTGDVKLRLRCAEGKETLSDHPFSMHIQYELALPGPGDRCSHFIVDHLFEAVDLLAAMLQSNCAVQLEVVVEFCGYYASRINNFIRHGSGVTLIGKLIQENSDLDPLLNNLAEKILEKNTYLPRCHHSRLPSESTSLALAIKCRNTYMVTALMKYFQRFHNEKGGHTDAAYMVLVSASISDLCSTYPFLVTEMLHRVSYLPSKMEHFVNDNGEVFTHFGPTVAKNLKPIFMNDQLRVKRPLSLFDLANSSIFSALSMFSRGKKEENISLFLLRIFASILPKSRVFGTLGSSQEAHSPERLSLVEIHCSIQWDAYAKYYVYLNLFLYVCYCILVSVGIHLATNSSAAVNPIMCASIAIGCFFLLQEFRQILTEPLAYVSSVYNYLDLCAFTFPIATCTYVLIQGTVPTYETYLSWLHSYTILLLWFQLMMQMRVFKKFGPLIYTVIEICKKIIWLLVLIAFFVFGFTHALYYLVKSFPEENDKGPNGYNQSVLTAIKSTYFFIASDYSSIAPFDGKPAVDWLKAVFFFLMGILLLNLLISFMGDTISDTKETGHKAWLGQLASVIAEVEVFMLTPAQRQHSHWFPSYMYYYATADTVNEWMEKFRPQPETATQPAIEDLKAQLMEMKKTLKDGDLKSQLEEMKRTLRSLEGMLAKATGQNVIEE</sequence>
<keyword evidence="4 7" id="KW-1133">Transmembrane helix</keyword>
<gene>
    <name evidence="9" type="ORF">BC936DRAFT_143786</name>
</gene>
<reference evidence="9 10" key="1">
    <citation type="journal article" date="2018" name="New Phytol.">
        <title>Phylogenomics of Endogonaceae and evolution of mycorrhizas within Mucoromycota.</title>
        <authorList>
            <person name="Chang Y."/>
            <person name="Desiro A."/>
            <person name="Na H."/>
            <person name="Sandor L."/>
            <person name="Lipzen A."/>
            <person name="Clum A."/>
            <person name="Barry K."/>
            <person name="Grigoriev I.V."/>
            <person name="Martin F.M."/>
            <person name="Stajich J.E."/>
            <person name="Smith M.E."/>
            <person name="Bonito G."/>
            <person name="Spatafora J.W."/>
        </authorList>
    </citation>
    <scope>NUCLEOTIDE SEQUENCE [LARGE SCALE GENOMIC DNA]</scope>
    <source>
        <strain evidence="9 10">GMNB39</strain>
    </source>
</reference>
<evidence type="ECO:0000256" key="5">
    <source>
        <dbReference type="ARBA" id="ARBA00023136"/>
    </source>
</evidence>
<feature type="transmembrane region" description="Helical" evidence="7">
    <location>
        <begin position="1527"/>
        <end position="1547"/>
    </location>
</feature>
<evidence type="ECO:0000256" key="4">
    <source>
        <dbReference type="ARBA" id="ARBA00022989"/>
    </source>
</evidence>
<feature type="coiled-coil region" evidence="6">
    <location>
        <begin position="1622"/>
        <end position="1665"/>
    </location>
</feature>
<keyword evidence="3" id="KW-0677">Repeat</keyword>
<evidence type="ECO:0000259" key="8">
    <source>
        <dbReference type="Pfam" id="PF00520"/>
    </source>
</evidence>
<dbReference type="InterPro" id="IPR036322">
    <property type="entry name" value="WD40_repeat_dom_sf"/>
</dbReference>
<feature type="transmembrane region" description="Helical" evidence="7">
    <location>
        <begin position="1418"/>
        <end position="1437"/>
    </location>
</feature>
<evidence type="ECO:0000256" key="3">
    <source>
        <dbReference type="ARBA" id="ARBA00022737"/>
    </source>
</evidence>
<dbReference type="Proteomes" id="UP000268093">
    <property type="component" value="Unassembled WGS sequence"/>
</dbReference>
<protein>
    <recommendedName>
        <fullName evidence="8">Ion transport domain-containing protein</fullName>
    </recommendedName>
</protein>
<keyword evidence="2 7" id="KW-0812">Transmembrane</keyword>
<dbReference type="EMBL" id="RBNI01002859">
    <property type="protein sequence ID" value="RUP48867.1"/>
    <property type="molecule type" value="Genomic_DNA"/>
</dbReference>
<accession>A0A433DDF7</accession>
<evidence type="ECO:0000313" key="9">
    <source>
        <dbReference type="EMBL" id="RUP48867.1"/>
    </source>
</evidence>
<dbReference type="Pfam" id="PF00520">
    <property type="entry name" value="Ion_trans"/>
    <property type="match status" value="1"/>
</dbReference>
<dbReference type="PANTHER" id="PTHR10582">
    <property type="entry name" value="TRANSIENT RECEPTOR POTENTIAL ION CHANNEL PROTEIN"/>
    <property type="match status" value="1"/>
</dbReference>
<keyword evidence="10" id="KW-1185">Reference proteome</keyword>
<feature type="transmembrane region" description="Helical" evidence="7">
    <location>
        <begin position="1458"/>
        <end position="1480"/>
    </location>
</feature>
<proteinExistence type="predicted"/>
<organism evidence="9 10">
    <name type="scientific">Jimgerdemannia flammicorona</name>
    <dbReference type="NCBI Taxonomy" id="994334"/>
    <lineage>
        <taxon>Eukaryota</taxon>
        <taxon>Fungi</taxon>
        <taxon>Fungi incertae sedis</taxon>
        <taxon>Mucoromycota</taxon>
        <taxon>Mucoromycotina</taxon>
        <taxon>Endogonomycetes</taxon>
        <taxon>Endogonales</taxon>
        <taxon>Endogonaceae</taxon>
        <taxon>Jimgerdemannia</taxon>
    </lineage>
</organism>
<dbReference type="InterPro" id="IPR024862">
    <property type="entry name" value="TRPV"/>
</dbReference>
<dbReference type="GO" id="GO:0005886">
    <property type="term" value="C:plasma membrane"/>
    <property type="evidence" value="ECO:0007669"/>
    <property type="project" value="TreeGrafter"/>
</dbReference>